<gene>
    <name evidence="1" type="ORF">CKAH01_06106</name>
</gene>
<evidence type="ECO:0000313" key="1">
    <source>
        <dbReference type="EMBL" id="KAK2754168.1"/>
    </source>
</evidence>
<organism evidence="1 2">
    <name type="scientific">Colletotrichum kahawae</name>
    <name type="common">Coffee berry disease fungus</name>
    <dbReference type="NCBI Taxonomy" id="34407"/>
    <lineage>
        <taxon>Eukaryota</taxon>
        <taxon>Fungi</taxon>
        <taxon>Dikarya</taxon>
        <taxon>Ascomycota</taxon>
        <taxon>Pezizomycotina</taxon>
        <taxon>Sordariomycetes</taxon>
        <taxon>Hypocreomycetidae</taxon>
        <taxon>Glomerellales</taxon>
        <taxon>Glomerellaceae</taxon>
        <taxon>Colletotrichum</taxon>
        <taxon>Colletotrichum gloeosporioides species complex</taxon>
    </lineage>
</organism>
<evidence type="ECO:0000313" key="2">
    <source>
        <dbReference type="Proteomes" id="UP001281614"/>
    </source>
</evidence>
<accession>A0AAD9YBU3</accession>
<dbReference type="AlphaFoldDB" id="A0AAD9YBU3"/>
<proteinExistence type="predicted"/>
<comment type="caution">
    <text evidence="1">The sequence shown here is derived from an EMBL/GenBank/DDBJ whole genome shotgun (WGS) entry which is preliminary data.</text>
</comment>
<name>A0AAD9YBU3_COLKA</name>
<keyword evidence="2" id="KW-1185">Reference proteome</keyword>
<reference evidence="1" key="1">
    <citation type="submission" date="2023-02" db="EMBL/GenBank/DDBJ databases">
        <title>Colletotrichum kahawae CIFC_Que2 genome sequencing and assembly.</title>
        <authorList>
            <person name="Baroncelli R."/>
        </authorList>
    </citation>
    <scope>NUCLEOTIDE SEQUENCE</scope>
    <source>
        <strain evidence="1">CIFC_Que2</strain>
    </source>
</reference>
<protein>
    <submittedName>
        <fullName evidence="1">Uncharacterized protein</fullName>
    </submittedName>
</protein>
<dbReference type="EMBL" id="VYYT01000234">
    <property type="protein sequence ID" value="KAK2754168.1"/>
    <property type="molecule type" value="Genomic_DNA"/>
</dbReference>
<sequence>MPVVGSNSLAIAANCRISPLSKVPRSFAVSGNGFETELEELMPPSFQGPQTRSDPEDPRDMIYSRLKWGEVKMPDEWYDQGDETREVYGEVGHLSFGTVMDDPQPPKEGRWYR</sequence>
<dbReference type="Proteomes" id="UP001281614">
    <property type="component" value="Unassembled WGS sequence"/>
</dbReference>